<proteinExistence type="predicted"/>
<accession>A0A7W7QYS7</accession>
<dbReference type="Proteomes" id="UP000540506">
    <property type="component" value="Unassembled WGS sequence"/>
</dbReference>
<organism evidence="1 2">
    <name type="scientific">Kitasatospora kifunensis</name>
    <name type="common">Streptomyces kifunensis</name>
    <dbReference type="NCBI Taxonomy" id="58351"/>
    <lineage>
        <taxon>Bacteria</taxon>
        <taxon>Bacillati</taxon>
        <taxon>Actinomycetota</taxon>
        <taxon>Actinomycetes</taxon>
        <taxon>Kitasatosporales</taxon>
        <taxon>Streptomycetaceae</taxon>
        <taxon>Kitasatospora</taxon>
    </lineage>
</organism>
<gene>
    <name evidence="1" type="ORF">FHR34_001202</name>
</gene>
<reference evidence="1 2" key="1">
    <citation type="submission" date="2020-08" db="EMBL/GenBank/DDBJ databases">
        <title>Sequencing the genomes of 1000 actinobacteria strains.</title>
        <authorList>
            <person name="Klenk H.-P."/>
        </authorList>
    </citation>
    <scope>NUCLEOTIDE SEQUENCE [LARGE SCALE GENOMIC DNA]</scope>
    <source>
        <strain evidence="1 2">DSM 41654</strain>
    </source>
</reference>
<dbReference type="RefSeq" id="WP_184934419.1">
    <property type="nucleotide sequence ID" value="NZ_JACHJV010000001.1"/>
</dbReference>
<comment type="caution">
    <text evidence="1">The sequence shown here is derived from an EMBL/GenBank/DDBJ whole genome shotgun (WGS) entry which is preliminary data.</text>
</comment>
<evidence type="ECO:0000313" key="2">
    <source>
        <dbReference type="Proteomes" id="UP000540506"/>
    </source>
</evidence>
<sequence length="77" mass="9125">MTAPEEWIEWAYYFEYPDGARDLTRLASAPWPSKRAEFERESAHGQFRAIAHDDPETRLVFVSRRVTYTPWTDEETS</sequence>
<dbReference type="AlphaFoldDB" id="A0A7W7QYS7"/>
<dbReference type="EMBL" id="JACHJV010000001">
    <property type="protein sequence ID" value="MBB4922209.1"/>
    <property type="molecule type" value="Genomic_DNA"/>
</dbReference>
<keyword evidence="2" id="KW-1185">Reference proteome</keyword>
<protein>
    <submittedName>
        <fullName evidence="1">Uncharacterized protein</fullName>
    </submittedName>
</protein>
<evidence type="ECO:0000313" key="1">
    <source>
        <dbReference type="EMBL" id="MBB4922209.1"/>
    </source>
</evidence>
<name>A0A7W7QYS7_KITKI</name>